<dbReference type="InterPro" id="IPR001845">
    <property type="entry name" value="HTH_ArsR_DNA-bd_dom"/>
</dbReference>
<dbReference type="PANTHER" id="PTHR38600:SF2">
    <property type="entry name" value="SLL0088 PROTEIN"/>
    <property type="match status" value="1"/>
</dbReference>
<dbReference type="Pfam" id="PF12840">
    <property type="entry name" value="HTH_20"/>
    <property type="match status" value="1"/>
</dbReference>
<keyword evidence="3" id="KW-1185">Reference proteome</keyword>
<gene>
    <name evidence="2" type="ORF">K7G82_23155</name>
</gene>
<sequence>MLAQPLDRMFFALADPQRLAMVEQLSAGPATVKALAAPSGMRLPSAVKHLKVLEDGGIVASRKIGRARTFSIRTDALHLIGDWARDRETAWNAAFDRLAAAMLELRQEEDGE</sequence>
<dbReference type="PROSITE" id="PS50987">
    <property type="entry name" value="HTH_ARSR_2"/>
    <property type="match status" value="1"/>
</dbReference>
<name>A0ABS7PV27_9SPHN</name>
<dbReference type="SUPFAM" id="SSF46785">
    <property type="entry name" value="Winged helix' DNA-binding domain"/>
    <property type="match status" value="1"/>
</dbReference>
<dbReference type="NCBIfam" id="NF033788">
    <property type="entry name" value="HTH_metalloreg"/>
    <property type="match status" value="1"/>
</dbReference>
<dbReference type="InterPro" id="IPR036388">
    <property type="entry name" value="WH-like_DNA-bd_sf"/>
</dbReference>
<dbReference type="RefSeq" id="WP_222992317.1">
    <property type="nucleotide sequence ID" value="NZ_JAINVV010000011.1"/>
</dbReference>
<dbReference type="InterPro" id="IPR036390">
    <property type="entry name" value="WH_DNA-bd_sf"/>
</dbReference>
<protein>
    <submittedName>
        <fullName evidence="2">Metalloregulator ArsR/SmtB family transcription factor</fullName>
    </submittedName>
</protein>
<evidence type="ECO:0000259" key="1">
    <source>
        <dbReference type="PROSITE" id="PS50987"/>
    </source>
</evidence>
<dbReference type="SMART" id="SM00418">
    <property type="entry name" value="HTH_ARSR"/>
    <property type="match status" value="1"/>
</dbReference>
<organism evidence="2 3">
    <name type="scientific">Sphingomonas colocasiae</name>
    <dbReference type="NCBI Taxonomy" id="1848973"/>
    <lineage>
        <taxon>Bacteria</taxon>
        <taxon>Pseudomonadati</taxon>
        <taxon>Pseudomonadota</taxon>
        <taxon>Alphaproteobacteria</taxon>
        <taxon>Sphingomonadales</taxon>
        <taxon>Sphingomonadaceae</taxon>
        <taxon>Sphingomonas</taxon>
    </lineage>
</organism>
<reference evidence="2 3" key="1">
    <citation type="submission" date="2021-08" db="EMBL/GenBank/DDBJ databases">
        <authorList>
            <person name="Tuo L."/>
        </authorList>
    </citation>
    <scope>NUCLEOTIDE SEQUENCE [LARGE SCALE GENOMIC DNA]</scope>
    <source>
        <strain evidence="2 3">JCM 31229</strain>
    </source>
</reference>
<dbReference type="PANTHER" id="PTHR38600">
    <property type="entry name" value="TRANSCRIPTIONAL REGULATORY PROTEIN"/>
    <property type="match status" value="1"/>
</dbReference>
<evidence type="ECO:0000313" key="2">
    <source>
        <dbReference type="EMBL" id="MBY8825220.1"/>
    </source>
</evidence>
<comment type="caution">
    <text evidence="2">The sequence shown here is derived from an EMBL/GenBank/DDBJ whole genome shotgun (WGS) entry which is preliminary data.</text>
</comment>
<dbReference type="Proteomes" id="UP000706039">
    <property type="component" value="Unassembled WGS sequence"/>
</dbReference>
<dbReference type="Gene3D" id="1.10.10.10">
    <property type="entry name" value="Winged helix-like DNA-binding domain superfamily/Winged helix DNA-binding domain"/>
    <property type="match status" value="1"/>
</dbReference>
<accession>A0ABS7PV27</accession>
<dbReference type="PRINTS" id="PR00778">
    <property type="entry name" value="HTHARSR"/>
</dbReference>
<proteinExistence type="predicted"/>
<evidence type="ECO:0000313" key="3">
    <source>
        <dbReference type="Proteomes" id="UP000706039"/>
    </source>
</evidence>
<dbReference type="EMBL" id="JAINVV010000011">
    <property type="protein sequence ID" value="MBY8825220.1"/>
    <property type="molecule type" value="Genomic_DNA"/>
</dbReference>
<dbReference type="CDD" id="cd00090">
    <property type="entry name" value="HTH_ARSR"/>
    <property type="match status" value="1"/>
</dbReference>
<dbReference type="InterPro" id="IPR011991">
    <property type="entry name" value="ArsR-like_HTH"/>
</dbReference>
<feature type="domain" description="HTH arsR-type" evidence="1">
    <location>
        <begin position="1"/>
        <end position="92"/>
    </location>
</feature>